<dbReference type="InterPro" id="IPR002156">
    <property type="entry name" value="RNaseH_domain"/>
</dbReference>
<feature type="domain" description="RNase H type-1" evidence="1">
    <location>
        <begin position="60"/>
        <end position="158"/>
    </location>
</feature>
<reference evidence="2 3" key="1">
    <citation type="submission" date="2024-01" db="EMBL/GenBank/DDBJ databases">
        <title>The genomes of 5 underutilized Papilionoideae crops provide insights into root nodulation and disease resistanc.</title>
        <authorList>
            <person name="Yuan L."/>
        </authorList>
    </citation>
    <scope>NUCLEOTIDE SEQUENCE [LARGE SCALE GENOMIC DNA]</scope>
    <source>
        <strain evidence="2">ZHUSHIDOU_FW_LH</strain>
        <tissue evidence="2">Leaf</tissue>
    </source>
</reference>
<dbReference type="InterPro" id="IPR012337">
    <property type="entry name" value="RNaseH-like_sf"/>
</dbReference>
<dbReference type="CDD" id="cd06222">
    <property type="entry name" value="RNase_H_like"/>
    <property type="match status" value="1"/>
</dbReference>
<evidence type="ECO:0000259" key="1">
    <source>
        <dbReference type="Pfam" id="PF13456"/>
    </source>
</evidence>
<dbReference type="GO" id="GO:0003676">
    <property type="term" value="F:nucleic acid binding"/>
    <property type="evidence" value="ECO:0007669"/>
    <property type="project" value="InterPro"/>
</dbReference>
<organism evidence="2 3">
    <name type="scientific">Crotalaria pallida</name>
    <name type="common">Smooth rattlebox</name>
    <name type="synonym">Crotalaria striata</name>
    <dbReference type="NCBI Taxonomy" id="3830"/>
    <lineage>
        <taxon>Eukaryota</taxon>
        <taxon>Viridiplantae</taxon>
        <taxon>Streptophyta</taxon>
        <taxon>Embryophyta</taxon>
        <taxon>Tracheophyta</taxon>
        <taxon>Spermatophyta</taxon>
        <taxon>Magnoliopsida</taxon>
        <taxon>eudicotyledons</taxon>
        <taxon>Gunneridae</taxon>
        <taxon>Pentapetalae</taxon>
        <taxon>rosids</taxon>
        <taxon>fabids</taxon>
        <taxon>Fabales</taxon>
        <taxon>Fabaceae</taxon>
        <taxon>Papilionoideae</taxon>
        <taxon>50 kb inversion clade</taxon>
        <taxon>genistoids sensu lato</taxon>
        <taxon>core genistoids</taxon>
        <taxon>Crotalarieae</taxon>
        <taxon>Crotalaria</taxon>
    </lineage>
</organism>
<dbReference type="PANTHER" id="PTHR47723:SF19">
    <property type="entry name" value="POLYNUCLEOTIDYL TRANSFERASE, RIBONUCLEASE H-LIKE SUPERFAMILY PROTEIN"/>
    <property type="match status" value="1"/>
</dbReference>
<evidence type="ECO:0000313" key="3">
    <source>
        <dbReference type="Proteomes" id="UP001372338"/>
    </source>
</evidence>
<dbReference type="Pfam" id="PF13456">
    <property type="entry name" value="RVT_3"/>
    <property type="match status" value="1"/>
</dbReference>
<sequence>MEQKIIPKFSVLSSIHNLSSLIPDYLSHMGTVYSQIRWISWEKPPPGFIAVSVDFNCLGNPNPVGLGGLLRDENGQWLRGFSGHFGISNNLHVERATIFHGLEAVWNHGARKVICFSDCLDALRLVENDPRNVHHYVALLHDIYELKERSWELSFKHIL</sequence>
<gene>
    <name evidence="2" type="ORF">RIF29_04205</name>
</gene>
<evidence type="ECO:0000313" key="2">
    <source>
        <dbReference type="EMBL" id="KAK7290057.1"/>
    </source>
</evidence>
<name>A0AAN9P9X2_CROPI</name>
<dbReference type="Gene3D" id="3.30.420.10">
    <property type="entry name" value="Ribonuclease H-like superfamily/Ribonuclease H"/>
    <property type="match status" value="1"/>
</dbReference>
<dbReference type="InterPro" id="IPR053151">
    <property type="entry name" value="RNase_H-like"/>
</dbReference>
<keyword evidence="3" id="KW-1185">Reference proteome</keyword>
<dbReference type="EMBL" id="JAYWIO010000001">
    <property type="protein sequence ID" value="KAK7290057.1"/>
    <property type="molecule type" value="Genomic_DNA"/>
</dbReference>
<dbReference type="SUPFAM" id="SSF53098">
    <property type="entry name" value="Ribonuclease H-like"/>
    <property type="match status" value="1"/>
</dbReference>
<dbReference type="GO" id="GO:0004523">
    <property type="term" value="F:RNA-DNA hybrid ribonuclease activity"/>
    <property type="evidence" value="ECO:0007669"/>
    <property type="project" value="InterPro"/>
</dbReference>
<dbReference type="AlphaFoldDB" id="A0AAN9P9X2"/>
<dbReference type="InterPro" id="IPR036397">
    <property type="entry name" value="RNaseH_sf"/>
</dbReference>
<comment type="caution">
    <text evidence="2">The sequence shown here is derived from an EMBL/GenBank/DDBJ whole genome shotgun (WGS) entry which is preliminary data.</text>
</comment>
<proteinExistence type="predicted"/>
<dbReference type="Proteomes" id="UP001372338">
    <property type="component" value="Unassembled WGS sequence"/>
</dbReference>
<accession>A0AAN9P9X2</accession>
<dbReference type="InterPro" id="IPR044730">
    <property type="entry name" value="RNase_H-like_dom_plant"/>
</dbReference>
<protein>
    <recommendedName>
        <fullName evidence="1">RNase H type-1 domain-containing protein</fullName>
    </recommendedName>
</protein>
<dbReference type="PANTHER" id="PTHR47723">
    <property type="entry name" value="OS05G0353850 PROTEIN"/>
    <property type="match status" value="1"/>
</dbReference>